<dbReference type="Proteomes" id="UP000007305">
    <property type="component" value="Mitochondrion"/>
</dbReference>
<dbReference type="EMBL" id="AY506529">
    <property type="protein sequence ID" value="AAR91102.1"/>
    <property type="molecule type" value="Genomic_DNA"/>
</dbReference>
<feature type="region of interest" description="Disordered" evidence="1">
    <location>
        <begin position="35"/>
        <end position="55"/>
    </location>
</feature>
<dbReference type="STRING" id="4577.Q6R9C8"/>
<evidence type="ECO:0000313" key="2">
    <source>
        <dbReference type="EMBL" id="AAR91102.1"/>
    </source>
</evidence>
<accession>Q6R9C8</accession>
<gene>
    <name evidence="2" type="primary">orf132</name>
</gene>
<dbReference type="RefSeq" id="YP_588380.1">
    <property type="nucleotide sequence ID" value="NC_007982.1"/>
</dbReference>
<keyword evidence="3" id="KW-1185">Reference proteome</keyword>
<sequence length="132" mass="14725">MPCSPRRGPWKSLVFYVLELPSSYSDPSPHMIPRNNTQLLSGYGNESSSPLSRDVPIAYPSRPMAHTPILFDLYPKGMELLSPFRGEGWIWASPANISSTNSGPLPKLGTSHSLIRGIEMLFTLQRMDPREP</sequence>
<feature type="compositionally biased region" description="Polar residues" evidence="1">
    <location>
        <begin position="35"/>
        <end position="51"/>
    </location>
</feature>
<organism evidence="2 3">
    <name type="scientific">Zea mays</name>
    <name type="common">Maize</name>
    <dbReference type="NCBI Taxonomy" id="4577"/>
    <lineage>
        <taxon>Eukaryota</taxon>
        <taxon>Viridiplantae</taxon>
        <taxon>Streptophyta</taxon>
        <taxon>Embryophyta</taxon>
        <taxon>Tracheophyta</taxon>
        <taxon>Spermatophyta</taxon>
        <taxon>Magnoliopsida</taxon>
        <taxon>Liliopsida</taxon>
        <taxon>Poales</taxon>
        <taxon>Poaceae</taxon>
        <taxon>PACMAD clade</taxon>
        <taxon>Panicoideae</taxon>
        <taxon>Andropogonodae</taxon>
        <taxon>Andropogoneae</taxon>
        <taxon>Tripsacinae</taxon>
        <taxon>Zea</taxon>
    </lineage>
</organism>
<keyword evidence="2" id="KW-0496">Mitochondrion</keyword>
<reference evidence="2 3" key="1">
    <citation type="journal article" date="2004" name="Plant Physiol.">
        <title>Sequence and comparative analysis of the maize NB mitochondrial genome.</title>
        <authorList>
            <person name="Clifton S.W."/>
            <person name="Minx P."/>
            <person name="Fauron C.M.-R."/>
            <person name="Gibson M."/>
            <person name="Allen J.O."/>
            <person name="Sun H."/>
            <person name="Thompson M."/>
            <person name="Barbazuk W.B."/>
            <person name="Kanuganti S."/>
            <person name="Tayloe C."/>
            <person name="Meyer L."/>
            <person name="Wilson R.K."/>
            <person name="Newton K.J."/>
        </authorList>
    </citation>
    <scope>NUCLEOTIDE SEQUENCE</scope>
    <source>
        <strain evidence="3">cv. B37N</strain>
    </source>
</reference>
<dbReference type="PaxDb" id="4577-GRMZM2G154746_P01"/>
<protein>
    <submittedName>
        <fullName evidence="2">Uncharacterized protein</fullName>
    </submittedName>
</protein>
<evidence type="ECO:0000313" key="3">
    <source>
        <dbReference type="Proteomes" id="UP000007305"/>
    </source>
</evidence>
<evidence type="ECO:0000256" key="1">
    <source>
        <dbReference type="SAM" id="MobiDB-lite"/>
    </source>
</evidence>
<dbReference type="InParanoid" id="Q6R9C8"/>
<dbReference type="GeneID" id="4055818"/>
<dbReference type="HOGENOM" id="CLU_1920124_0_0_1"/>
<geneLocation type="mitochondrion" evidence="2"/>
<dbReference type="AlphaFoldDB" id="Q6R9C8"/>
<proteinExistence type="predicted"/>
<name>Q6R9C8_MAIZE</name>